<evidence type="ECO:0000313" key="2">
    <source>
        <dbReference type="Proteomes" id="UP000828390"/>
    </source>
</evidence>
<comment type="caution">
    <text evidence="1">The sequence shown here is derived from an EMBL/GenBank/DDBJ whole genome shotgun (WGS) entry which is preliminary data.</text>
</comment>
<protein>
    <submittedName>
        <fullName evidence="1">Uncharacterized protein</fullName>
    </submittedName>
</protein>
<sequence>MVVLFTFCEGIDEDETPMIELEGQDCSNGKWFHFECVGIKEDTVPEESRYCSAECRSKLSSFATANNKYQINPWWSGVTVCAQTAEGFT</sequence>
<dbReference type="SUPFAM" id="SSF57903">
    <property type="entry name" value="FYVE/PHD zinc finger"/>
    <property type="match status" value="1"/>
</dbReference>
<gene>
    <name evidence="1" type="ORF">DPMN_122117</name>
</gene>
<accession>A0A9D4JQ84</accession>
<organism evidence="1 2">
    <name type="scientific">Dreissena polymorpha</name>
    <name type="common">Zebra mussel</name>
    <name type="synonym">Mytilus polymorpha</name>
    <dbReference type="NCBI Taxonomy" id="45954"/>
    <lineage>
        <taxon>Eukaryota</taxon>
        <taxon>Metazoa</taxon>
        <taxon>Spiralia</taxon>
        <taxon>Lophotrochozoa</taxon>
        <taxon>Mollusca</taxon>
        <taxon>Bivalvia</taxon>
        <taxon>Autobranchia</taxon>
        <taxon>Heteroconchia</taxon>
        <taxon>Euheterodonta</taxon>
        <taxon>Imparidentia</taxon>
        <taxon>Neoheterodontei</taxon>
        <taxon>Myida</taxon>
        <taxon>Dreissenoidea</taxon>
        <taxon>Dreissenidae</taxon>
        <taxon>Dreissena</taxon>
    </lineage>
</organism>
<name>A0A9D4JQ84_DREPO</name>
<proteinExistence type="predicted"/>
<dbReference type="AlphaFoldDB" id="A0A9D4JQ84"/>
<dbReference type="EMBL" id="JAIWYP010000005">
    <property type="protein sequence ID" value="KAH3820371.1"/>
    <property type="molecule type" value="Genomic_DNA"/>
</dbReference>
<dbReference type="Gene3D" id="3.30.40.10">
    <property type="entry name" value="Zinc/RING finger domain, C3HC4 (zinc finger)"/>
    <property type="match status" value="1"/>
</dbReference>
<reference evidence="1" key="1">
    <citation type="journal article" date="2019" name="bioRxiv">
        <title>The Genome of the Zebra Mussel, Dreissena polymorpha: A Resource for Invasive Species Research.</title>
        <authorList>
            <person name="McCartney M.A."/>
            <person name="Auch B."/>
            <person name="Kono T."/>
            <person name="Mallez S."/>
            <person name="Zhang Y."/>
            <person name="Obille A."/>
            <person name="Becker A."/>
            <person name="Abrahante J.E."/>
            <person name="Garbe J."/>
            <person name="Badalamenti J.P."/>
            <person name="Herman A."/>
            <person name="Mangelson H."/>
            <person name="Liachko I."/>
            <person name="Sullivan S."/>
            <person name="Sone E.D."/>
            <person name="Koren S."/>
            <person name="Silverstein K.A.T."/>
            <person name="Beckman K.B."/>
            <person name="Gohl D.M."/>
        </authorList>
    </citation>
    <scope>NUCLEOTIDE SEQUENCE</scope>
    <source>
        <strain evidence="1">Duluth1</strain>
        <tissue evidence="1">Whole animal</tissue>
    </source>
</reference>
<evidence type="ECO:0000313" key="1">
    <source>
        <dbReference type="EMBL" id="KAH3820371.1"/>
    </source>
</evidence>
<dbReference type="InterPro" id="IPR013083">
    <property type="entry name" value="Znf_RING/FYVE/PHD"/>
</dbReference>
<reference evidence="1" key="2">
    <citation type="submission" date="2020-11" db="EMBL/GenBank/DDBJ databases">
        <authorList>
            <person name="McCartney M.A."/>
            <person name="Auch B."/>
            <person name="Kono T."/>
            <person name="Mallez S."/>
            <person name="Becker A."/>
            <person name="Gohl D.M."/>
            <person name="Silverstein K.A.T."/>
            <person name="Koren S."/>
            <person name="Bechman K.B."/>
            <person name="Herman A."/>
            <person name="Abrahante J.E."/>
            <person name="Garbe J."/>
        </authorList>
    </citation>
    <scope>NUCLEOTIDE SEQUENCE</scope>
    <source>
        <strain evidence="1">Duluth1</strain>
        <tissue evidence="1">Whole animal</tissue>
    </source>
</reference>
<dbReference type="Proteomes" id="UP000828390">
    <property type="component" value="Unassembled WGS sequence"/>
</dbReference>
<keyword evidence="2" id="KW-1185">Reference proteome</keyword>
<dbReference type="InterPro" id="IPR011011">
    <property type="entry name" value="Znf_FYVE_PHD"/>
</dbReference>